<feature type="domain" description="Inner kinetochore subunit AME1" evidence="2">
    <location>
        <begin position="542"/>
        <end position="732"/>
    </location>
</feature>
<organism evidence="3 4">
    <name type="scientific">Sordaria brevicollis</name>
    <dbReference type="NCBI Taxonomy" id="83679"/>
    <lineage>
        <taxon>Eukaryota</taxon>
        <taxon>Fungi</taxon>
        <taxon>Dikarya</taxon>
        <taxon>Ascomycota</taxon>
        <taxon>Pezizomycotina</taxon>
        <taxon>Sordariomycetes</taxon>
        <taxon>Sordariomycetidae</taxon>
        <taxon>Sordariales</taxon>
        <taxon>Sordariaceae</taxon>
        <taxon>Sordaria</taxon>
    </lineage>
</organism>
<reference evidence="3" key="1">
    <citation type="journal article" date="2023" name="Mol. Phylogenet. Evol.">
        <title>Genome-scale phylogeny and comparative genomics of the fungal order Sordariales.</title>
        <authorList>
            <person name="Hensen N."/>
            <person name="Bonometti L."/>
            <person name="Westerberg I."/>
            <person name="Brannstrom I.O."/>
            <person name="Guillou S."/>
            <person name="Cros-Aarteil S."/>
            <person name="Calhoun S."/>
            <person name="Haridas S."/>
            <person name="Kuo A."/>
            <person name="Mondo S."/>
            <person name="Pangilinan J."/>
            <person name="Riley R."/>
            <person name="LaButti K."/>
            <person name="Andreopoulos B."/>
            <person name="Lipzen A."/>
            <person name="Chen C."/>
            <person name="Yan M."/>
            <person name="Daum C."/>
            <person name="Ng V."/>
            <person name="Clum A."/>
            <person name="Steindorff A."/>
            <person name="Ohm R.A."/>
            <person name="Martin F."/>
            <person name="Silar P."/>
            <person name="Natvig D.O."/>
            <person name="Lalanne C."/>
            <person name="Gautier V."/>
            <person name="Ament-Velasquez S.L."/>
            <person name="Kruys A."/>
            <person name="Hutchinson M.I."/>
            <person name="Powell A.J."/>
            <person name="Barry K."/>
            <person name="Miller A.N."/>
            <person name="Grigoriev I.V."/>
            <person name="Debuchy R."/>
            <person name="Gladieux P."/>
            <person name="Hiltunen Thoren M."/>
            <person name="Johannesson H."/>
        </authorList>
    </citation>
    <scope>NUCLEOTIDE SEQUENCE</scope>
    <source>
        <strain evidence="3">FGSC 1904</strain>
    </source>
</reference>
<dbReference type="EMBL" id="JAUTDP010000007">
    <property type="protein sequence ID" value="KAK3397925.1"/>
    <property type="molecule type" value="Genomic_DNA"/>
</dbReference>
<feature type="compositionally biased region" description="Low complexity" evidence="1">
    <location>
        <begin position="60"/>
        <end position="75"/>
    </location>
</feature>
<evidence type="ECO:0000313" key="3">
    <source>
        <dbReference type="EMBL" id="KAK3397925.1"/>
    </source>
</evidence>
<feature type="compositionally biased region" description="Polar residues" evidence="1">
    <location>
        <begin position="300"/>
        <end position="312"/>
    </location>
</feature>
<protein>
    <recommendedName>
        <fullName evidence="2">Inner kinetochore subunit AME1 domain-containing protein</fullName>
    </recommendedName>
</protein>
<feature type="compositionally biased region" description="Basic and acidic residues" evidence="1">
    <location>
        <begin position="344"/>
        <end position="363"/>
    </location>
</feature>
<proteinExistence type="predicted"/>
<reference evidence="3" key="2">
    <citation type="submission" date="2023-07" db="EMBL/GenBank/DDBJ databases">
        <authorList>
            <consortium name="Lawrence Berkeley National Laboratory"/>
            <person name="Haridas S."/>
            <person name="Hensen N."/>
            <person name="Bonometti L."/>
            <person name="Westerberg I."/>
            <person name="Brannstrom I.O."/>
            <person name="Guillou S."/>
            <person name="Cros-Aarteil S."/>
            <person name="Calhoun S."/>
            <person name="Kuo A."/>
            <person name="Mondo S."/>
            <person name="Pangilinan J."/>
            <person name="Riley R."/>
            <person name="LaButti K."/>
            <person name="Andreopoulos B."/>
            <person name="Lipzen A."/>
            <person name="Chen C."/>
            <person name="Yanf M."/>
            <person name="Daum C."/>
            <person name="Ng V."/>
            <person name="Clum A."/>
            <person name="Steindorff A."/>
            <person name="Ohm R."/>
            <person name="Martin F."/>
            <person name="Silar P."/>
            <person name="Natvig D."/>
            <person name="Lalanne C."/>
            <person name="Gautier V."/>
            <person name="Ament-velasquez S.L."/>
            <person name="Kruys A."/>
            <person name="Hutchinson M.I."/>
            <person name="Powell A.J."/>
            <person name="Barry K."/>
            <person name="Miller A.N."/>
            <person name="Grigoriev I.V."/>
            <person name="Debuchy R."/>
            <person name="Gladieux P."/>
            <person name="Thoren M.H."/>
            <person name="Johannesson H."/>
        </authorList>
    </citation>
    <scope>NUCLEOTIDE SEQUENCE</scope>
    <source>
        <strain evidence="3">FGSC 1904</strain>
    </source>
</reference>
<dbReference type="AlphaFoldDB" id="A0AAE0PDJ7"/>
<comment type="caution">
    <text evidence="3">The sequence shown here is derived from an EMBL/GenBank/DDBJ whole genome shotgun (WGS) entry which is preliminary data.</text>
</comment>
<name>A0AAE0PDJ7_SORBR</name>
<dbReference type="Pfam" id="PF20994">
    <property type="entry name" value="CENPU"/>
    <property type="match status" value="1"/>
</dbReference>
<feature type="compositionally biased region" description="Polar residues" evidence="1">
    <location>
        <begin position="148"/>
        <end position="165"/>
    </location>
</feature>
<sequence>MATSRQERMQERMRGAHSHQVADTSFNFEIPLPVEEPSSEGPTGHDEASSPTKSPDTALAPSPAVEEQPVVAPVSTRPAPNTSAKRSPRSPQSGTSIAGIHTQAQPSQPRRTSPSTKSAQPRSPETIGPSAHGNTEAHSVVNERQTREQSSGLQRTSPTQSNQEQEGAISSGVERPSSPAQPQEHQQLKSPEQLQPPPIGSASKSHRRPRYVSPTALTEEVDESPADAPGSGRRRPLQVGKPGSAVHGSSALLQRVLEDLDDGTENVPEQSSPLERAASRKSGDLFAARRVAAETRRSTRLSGSSPPESVASQDLGEEPSPSKPAPQSRTEKEGNTGSEEGDEQRDKRGAGLEQDKDVEGERTSRRRGKDRGQEGESEKAQETSDKEAAKPTSRKRPRRALPSPSPQPEKRPSEEEPQPKRRRRRAEQAEPADTIQQAKSKIRRERIQKSPTPEPSHPQVPQKQPRQQKAAANRKPTAQNPPKPKKGRKPANKDGREDREKGERGEAVPITVQRFTKPPRASDGPDELGAAGVFDSEIPFANRAGVNAIDVLSELCEGLIAGFLGRLEERAREADDAATKRELKTKFRTMEAFQEELRTRLLEHTIALDTLHALRKRVKVVQKEKLGLREEILRIRAERDQVSLRMDAIRIKHEVDSKEALRHISLSSAMHDIDLAVERGHAAPELSPSEQKMADLANLEFLISRISGEVCNKGNEGGTLKQIKEFNAFLERAASVLEGR</sequence>
<feature type="compositionally biased region" description="Polar residues" evidence="1">
    <location>
        <begin position="78"/>
        <end position="123"/>
    </location>
</feature>
<evidence type="ECO:0000313" key="4">
    <source>
        <dbReference type="Proteomes" id="UP001281003"/>
    </source>
</evidence>
<feature type="compositionally biased region" description="Low complexity" evidence="1">
    <location>
        <begin position="459"/>
        <end position="475"/>
    </location>
</feature>
<dbReference type="InterPro" id="IPR048743">
    <property type="entry name" value="AME1"/>
</dbReference>
<feature type="compositionally biased region" description="Basic and acidic residues" evidence="1">
    <location>
        <begin position="370"/>
        <end position="389"/>
    </location>
</feature>
<feature type="compositionally biased region" description="Basic and acidic residues" evidence="1">
    <location>
        <begin position="408"/>
        <end position="419"/>
    </location>
</feature>
<keyword evidence="4" id="KW-1185">Reference proteome</keyword>
<feature type="region of interest" description="Disordered" evidence="1">
    <location>
        <begin position="1"/>
        <end position="528"/>
    </location>
</feature>
<feature type="compositionally biased region" description="Basic and acidic residues" evidence="1">
    <location>
        <begin position="1"/>
        <end position="14"/>
    </location>
</feature>
<gene>
    <name evidence="3" type="ORF">B0T20DRAFT_235700</name>
</gene>
<dbReference type="Proteomes" id="UP001281003">
    <property type="component" value="Unassembled WGS sequence"/>
</dbReference>
<feature type="compositionally biased region" description="Basic and acidic residues" evidence="1">
    <location>
        <begin position="491"/>
        <end position="506"/>
    </location>
</feature>
<evidence type="ECO:0000259" key="2">
    <source>
        <dbReference type="Pfam" id="PF20994"/>
    </source>
</evidence>
<evidence type="ECO:0000256" key="1">
    <source>
        <dbReference type="SAM" id="MobiDB-lite"/>
    </source>
</evidence>
<accession>A0AAE0PDJ7</accession>
<feature type="compositionally biased region" description="Polar residues" evidence="1">
    <location>
        <begin position="178"/>
        <end position="193"/>
    </location>
</feature>